<sequence>MVEIKYSIARLSLWWHQRQNQLIQAIKAFLIIAITWLLLVEIDPYAQIIGTLVGSFLSLLRFGRSRQEQFFTVLYSAMAMIVVATLALELYSIPWLSGAVLVVLVFIAFFLRRFGGRFFLPPLFVILLYLVIEMMPKPPLLALWLAFAVAAAVALILIFFIFPIDDRKQIQSNMKILFDIASKISDSFLMSVKNKSENRLFFELQRNYTKVVLSLHSDNLRVLNEFLLLERDDKLENFCNYHYRIAKTFAMLFESCGQLLTYHQASVEACGYVVKVMECFSTVLQSSKVQRMSLCITNLGVLKKQHEIFRQYPFEIDLTLPDSVHIFNFSLGIERVIETLTLWEKECE</sequence>
<dbReference type="AlphaFoldDB" id="A0A1L6TCW2"/>
<accession>A0A1L6TCW2</accession>
<name>A0A1L6TCW2_PISSA</name>
<gene>
    <name evidence="1" type="ORF">KU39_1973</name>
</gene>
<organism evidence="1 2">
    <name type="scientific">Piscirickettsia salmonis</name>
    <dbReference type="NCBI Taxonomy" id="1238"/>
    <lineage>
        <taxon>Bacteria</taxon>
        <taxon>Pseudomonadati</taxon>
        <taxon>Pseudomonadota</taxon>
        <taxon>Gammaproteobacteria</taxon>
        <taxon>Thiotrichales</taxon>
        <taxon>Piscirickettsiaceae</taxon>
        <taxon>Piscirickettsia</taxon>
    </lineage>
</organism>
<dbReference type="EMBL" id="CP012508">
    <property type="protein sequence ID" value="ALB23153.1"/>
    <property type="molecule type" value="Genomic_DNA"/>
</dbReference>
<evidence type="ECO:0000313" key="2">
    <source>
        <dbReference type="Proteomes" id="UP000029558"/>
    </source>
</evidence>
<dbReference type="Proteomes" id="UP000029558">
    <property type="component" value="Chromosome"/>
</dbReference>
<evidence type="ECO:0000313" key="1">
    <source>
        <dbReference type="EMBL" id="ALB23153.1"/>
    </source>
</evidence>
<reference evidence="1 2" key="1">
    <citation type="journal article" date="2014" name="Genome Announc.">
        <title>Comparative Genome Analysis of Two Isolates of the Fish Pathogen Piscirickettsia salmonis from Different Hosts Reveals Major Differences in Virulence-Associated Secretion Systems.</title>
        <authorList>
            <person name="Bohle H."/>
            <person name="Henriquez P."/>
            <person name="Grothusen H."/>
            <person name="Navas E."/>
            <person name="Sandoval A."/>
            <person name="Bustamante F."/>
            <person name="Bustos P."/>
            <person name="Mancilla M."/>
        </authorList>
    </citation>
    <scope>NUCLEOTIDE SEQUENCE [LARGE SCALE GENOMIC DNA]</scope>
    <source>
        <strain evidence="2">B1-32597</strain>
    </source>
</reference>
<dbReference type="RefSeq" id="WP_027242772.1">
    <property type="nucleotide sequence ID" value="NZ_CP012508.1"/>
</dbReference>
<protein>
    <submittedName>
        <fullName evidence="1">Membrane protein</fullName>
    </submittedName>
</protein>
<proteinExistence type="predicted"/>